<dbReference type="PROSITE" id="PS51858">
    <property type="entry name" value="PPPDE"/>
    <property type="match status" value="1"/>
</dbReference>
<dbReference type="SMART" id="SM01179">
    <property type="entry name" value="DUF862"/>
    <property type="match status" value="1"/>
</dbReference>
<comment type="similarity">
    <text evidence="1">Belongs to the DeSI family.</text>
</comment>
<comment type="caution">
    <text evidence="8">The sequence shown here is derived from an EMBL/GenBank/DDBJ whole genome shotgun (WGS) entry which is preliminary data.</text>
</comment>
<dbReference type="Gene3D" id="1.25.10.10">
    <property type="entry name" value="Leucine-rich Repeat Variant"/>
    <property type="match status" value="1"/>
</dbReference>
<gene>
    <name evidence="8" type="ORF">H2201_004235</name>
</gene>
<organism evidence="8 9">
    <name type="scientific">Coniosporium apollinis</name>
    <dbReference type="NCBI Taxonomy" id="61459"/>
    <lineage>
        <taxon>Eukaryota</taxon>
        <taxon>Fungi</taxon>
        <taxon>Dikarya</taxon>
        <taxon>Ascomycota</taxon>
        <taxon>Pezizomycotina</taxon>
        <taxon>Dothideomycetes</taxon>
        <taxon>Dothideomycetes incertae sedis</taxon>
        <taxon>Coniosporium</taxon>
    </lineage>
</organism>
<sequence length="602" mass="65042">MDVELYVYDLSKGMARQLSDQFLGIHIDAVYHTAIVFGGVEYFFGAGVQTCYPGTTHHGAPMEIIPLGRTDLPLDVILEYLESLKQIYTRESYDLFLHNCNNFSNDFAMFLVGRGIPDHITSLPQTVLNTPFGAMLRTQIDSSMRSITQAPVPPRQVPPATRTTARTSNGISNGTSNGTSTNGIPKAAPAGSFTPGKVHYATTIEKVDKLLASAKDKCAVIFFTSSTCAPCKLVYPAFDQLAAEAASKAVFIKVDLNAADPQIASRYSVRATPTFITFLRGVKQEQWSGANEAQLRGNVNLLLATAFPPHPHSNLNLTHFLRASLRPELFTRIPPLDKLTAKLGKAANDPAVLAVKSFVSTRQTSGAIEAPLPDLPAFGAFLRRATEELPAEVLFAAYDLLRVSLVDARVAGFFAEEAEARTLRCLVGHVNGLGQGCPYNLRIVTLQLSCNLFASPLFRKFLLADAEVCDLLTTLVASSLLDSQHVNVRVAAMSLALNLASAAHRVRMEEKREALPESAAVELVASVLEALAVEQESREVVRGLVLALGFLVYMAPEGGEVLDLCKVMDAEGTVRGKEGLSGSDVVVREVGRELLGKGLRAK</sequence>
<dbReference type="PROSITE" id="PS51396">
    <property type="entry name" value="PUL"/>
    <property type="match status" value="1"/>
</dbReference>
<dbReference type="InterPro" id="IPR042266">
    <property type="entry name" value="PPPDE_sf"/>
</dbReference>
<dbReference type="Pfam" id="PF05903">
    <property type="entry name" value="Peptidase_C97"/>
    <property type="match status" value="1"/>
</dbReference>
<dbReference type="InterPro" id="IPR017937">
    <property type="entry name" value="Thioredoxin_CS"/>
</dbReference>
<evidence type="ECO:0000256" key="3">
    <source>
        <dbReference type="ARBA" id="ARBA00022801"/>
    </source>
</evidence>
<dbReference type="Gene3D" id="3.90.1720.30">
    <property type="entry name" value="PPPDE domains"/>
    <property type="match status" value="1"/>
</dbReference>
<feature type="compositionally biased region" description="Low complexity" evidence="4">
    <location>
        <begin position="158"/>
        <end position="184"/>
    </location>
</feature>
<dbReference type="InterPro" id="IPR036249">
    <property type="entry name" value="Thioredoxin-like_sf"/>
</dbReference>
<evidence type="ECO:0000259" key="5">
    <source>
        <dbReference type="PROSITE" id="PS51352"/>
    </source>
</evidence>
<dbReference type="Pfam" id="PF08324">
    <property type="entry name" value="PUL"/>
    <property type="match status" value="1"/>
</dbReference>
<keyword evidence="3" id="KW-0378">Hydrolase</keyword>
<evidence type="ECO:0000259" key="7">
    <source>
        <dbReference type="PROSITE" id="PS51858"/>
    </source>
</evidence>
<name>A0ABQ9NVJ9_9PEZI</name>
<dbReference type="EMBL" id="JAPDRL010000026">
    <property type="protein sequence ID" value="KAJ9665748.1"/>
    <property type="molecule type" value="Genomic_DNA"/>
</dbReference>
<feature type="domain" description="PPPDE" evidence="7">
    <location>
        <begin position="1"/>
        <end position="141"/>
    </location>
</feature>
<dbReference type="InterPro" id="IPR011989">
    <property type="entry name" value="ARM-like"/>
</dbReference>
<dbReference type="InterPro" id="IPR008580">
    <property type="entry name" value="PPPDE_dom"/>
</dbReference>
<evidence type="ECO:0000256" key="4">
    <source>
        <dbReference type="SAM" id="MobiDB-lite"/>
    </source>
</evidence>
<evidence type="ECO:0000313" key="9">
    <source>
        <dbReference type="Proteomes" id="UP001172684"/>
    </source>
</evidence>
<dbReference type="SUPFAM" id="SSF52833">
    <property type="entry name" value="Thioredoxin-like"/>
    <property type="match status" value="1"/>
</dbReference>
<dbReference type="PROSITE" id="PS00194">
    <property type="entry name" value="THIOREDOXIN_1"/>
    <property type="match status" value="1"/>
</dbReference>
<dbReference type="Gene3D" id="3.40.30.10">
    <property type="entry name" value="Glutaredoxin"/>
    <property type="match status" value="1"/>
</dbReference>
<dbReference type="PROSITE" id="PS51352">
    <property type="entry name" value="THIOREDOXIN_2"/>
    <property type="match status" value="1"/>
</dbReference>
<feature type="domain" description="PUL" evidence="6">
    <location>
        <begin position="305"/>
        <end position="597"/>
    </location>
</feature>
<proteinExistence type="inferred from homology"/>
<evidence type="ECO:0000256" key="1">
    <source>
        <dbReference type="ARBA" id="ARBA00008140"/>
    </source>
</evidence>
<evidence type="ECO:0000313" key="8">
    <source>
        <dbReference type="EMBL" id="KAJ9665748.1"/>
    </source>
</evidence>
<feature type="domain" description="Thioredoxin" evidence="5">
    <location>
        <begin position="182"/>
        <end position="304"/>
    </location>
</feature>
<dbReference type="Pfam" id="PF00085">
    <property type="entry name" value="Thioredoxin"/>
    <property type="match status" value="1"/>
</dbReference>
<keyword evidence="9" id="KW-1185">Reference proteome</keyword>
<dbReference type="CDD" id="cd02947">
    <property type="entry name" value="TRX_family"/>
    <property type="match status" value="1"/>
</dbReference>
<reference evidence="8" key="1">
    <citation type="submission" date="2022-10" db="EMBL/GenBank/DDBJ databases">
        <title>Culturing micro-colonial fungi from biological soil crusts in the Mojave desert and describing Neophaeococcomyces mojavensis, and introducing the new genera and species Taxawa tesnikishii.</title>
        <authorList>
            <person name="Kurbessoian T."/>
            <person name="Stajich J.E."/>
        </authorList>
    </citation>
    <scope>NUCLEOTIDE SEQUENCE</scope>
    <source>
        <strain evidence="8">TK_1</strain>
    </source>
</reference>
<evidence type="ECO:0008006" key="10">
    <source>
        <dbReference type="Google" id="ProtNLM"/>
    </source>
</evidence>
<accession>A0ABQ9NVJ9</accession>
<dbReference type="PANTHER" id="PTHR12378:SF7">
    <property type="entry name" value="DESUMOYLATING ISOPEPTIDASE 1"/>
    <property type="match status" value="1"/>
</dbReference>
<dbReference type="InterPro" id="IPR013766">
    <property type="entry name" value="Thioredoxin_domain"/>
</dbReference>
<dbReference type="Proteomes" id="UP001172684">
    <property type="component" value="Unassembled WGS sequence"/>
</dbReference>
<feature type="region of interest" description="Disordered" evidence="4">
    <location>
        <begin position="148"/>
        <end position="190"/>
    </location>
</feature>
<protein>
    <recommendedName>
        <fullName evidence="10">Thioredoxin</fullName>
    </recommendedName>
</protein>
<dbReference type="InterPro" id="IPR013535">
    <property type="entry name" value="PUL_dom"/>
</dbReference>
<evidence type="ECO:0000256" key="2">
    <source>
        <dbReference type="ARBA" id="ARBA00022670"/>
    </source>
</evidence>
<keyword evidence="2" id="KW-0645">Protease</keyword>
<dbReference type="PANTHER" id="PTHR12378">
    <property type="entry name" value="DESUMOYLATING ISOPEPTIDASE"/>
    <property type="match status" value="1"/>
</dbReference>
<evidence type="ECO:0000259" key="6">
    <source>
        <dbReference type="PROSITE" id="PS51396"/>
    </source>
</evidence>